<dbReference type="PROSITE" id="PS00623">
    <property type="entry name" value="GMC_OXRED_1"/>
    <property type="match status" value="1"/>
</dbReference>
<evidence type="ECO:0000256" key="5">
    <source>
        <dbReference type="RuleBase" id="RU003968"/>
    </source>
</evidence>
<dbReference type="RefSeq" id="WP_379659908.1">
    <property type="nucleotide sequence ID" value="NZ_JBHUCP010000018.1"/>
</dbReference>
<dbReference type="GO" id="GO:0008812">
    <property type="term" value="F:choline dehydrogenase activity"/>
    <property type="evidence" value="ECO:0007669"/>
    <property type="project" value="UniProtKB-EC"/>
</dbReference>
<feature type="domain" description="Glucose-methanol-choline oxidoreductase N-terminal" evidence="7">
    <location>
        <begin position="256"/>
        <end position="270"/>
    </location>
</feature>
<dbReference type="Gene3D" id="3.50.50.60">
    <property type="entry name" value="FAD/NAD(P)-binding domain"/>
    <property type="match status" value="1"/>
</dbReference>
<sequence>MTGLFDHVIVGGGSAGSVLANRLTADPTRRVLVLESGRPDFSWDVLTRMPAGVAFVLGRKQYDWCYRTEPEPGLRGRRVDLPSGRLLGGSSNINGMIYQRGNPMDYERWAAQPGMEHWTYADVLPYFKRMEDSRSAGPFRARGGPITISRGRGDNPLFKAFLQAAVQAGHAATDDVNGFRQEGFAPLDHNIRSSRRWSATRAYLDPARERPNLEVRTGTHTTRIMFDGKRAVGVEYVDGRGQVHHAMGGEVIVSAGTFRTPQVLQLSGVGDPDLLRSAGIPVVHELPGVGANLHDHTAIQIQHSCTKPVSLGPTAHLKNAPWIGAQWLFLRSGPGASNQFEVGGFARSNEELEFPNLMYQFLPLASKSYPNSPTTAHGYQVHVGPMRTDSRGSVRITSPDWRQAPAIRMNYLSTERDRKEWIEAIRVTRDIMAQPAFAPYDGGEAAPGPEVRTDEQIWDWVVTNVKSAMHYVGTCRMGVGEGAVVDPDSMRVHGLEGLRVVDGSVIPEVTNANTYAPVMMVAERAADMILGRPQLPAENIAFYRSRPEAPARLAPVTEPASMNSSTAGAQ</sequence>
<dbReference type="NCBIfam" id="NF002550">
    <property type="entry name" value="PRK02106.1"/>
    <property type="match status" value="1"/>
</dbReference>
<dbReference type="InterPro" id="IPR036188">
    <property type="entry name" value="FAD/NAD-bd_sf"/>
</dbReference>
<keyword evidence="8" id="KW-0560">Oxidoreductase</keyword>
<accession>A0ABW4FQS6</accession>
<dbReference type="Pfam" id="PF05199">
    <property type="entry name" value="GMC_oxred_C"/>
    <property type="match status" value="1"/>
</dbReference>
<evidence type="ECO:0000313" key="9">
    <source>
        <dbReference type="Proteomes" id="UP001597145"/>
    </source>
</evidence>
<comment type="cofactor">
    <cofactor evidence="1">
        <name>FAD</name>
        <dbReference type="ChEBI" id="CHEBI:57692"/>
    </cofactor>
</comment>
<keyword evidence="9" id="KW-1185">Reference proteome</keyword>
<evidence type="ECO:0000259" key="6">
    <source>
        <dbReference type="PROSITE" id="PS00623"/>
    </source>
</evidence>
<dbReference type="PANTHER" id="PTHR11552:SF147">
    <property type="entry name" value="CHOLINE DEHYDROGENASE, MITOCHONDRIAL"/>
    <property type="match status" value="1"/>
</dbReference>
<evidence type="ECO:0000313" key="8">
    <source>
        <dbReference type="EMBL" id="MFD1532590.1"/>
    </source>
</evidence>
<reference evidence="9" key="1">
    <citation type="journal article" date="2019" name="Int. J. Syst. Evol. Microbiol.">
        <title>The Global Catalogue of Microorganisms (GCM) 10K type strain sequencing project: providing services to taxonomists for standard genome sequencing and annotation.</title>
        <authorList>
            <consortium name="The Broad Institute Genomics Platform"/>
            <consortium name="The Broad Institute Genome Sequencing Center for Infectious Disease"/>
            <person name="Wu L."/>
            <person name="Ma J."/>
        </authorList>
    </citation>
    <scope>NUCLEOTIDE SEQUENCE [LARGE SCALE GENOMIC DNA]</scope>
    <source>
        <strain evidence="9">JCM 12165</strain>
    </source>
</reference>
<dbReference type="InterPro" id="IPR000172">
    <property type="entry name" value="GMC_OxRdtase_N"/>
</dbReference>
<keyword evidence="4 5" id="KW-0274">FAD</keyword>
<evidence type="ECO:0000256" key="3">
    <source>
        <dbReference type="ARBA" id="ARBA00022630"/>
    </source>
</evidence>
<protein>
    <submittedName>
        <fullName evidence="8">Choline dehydrogenase</fullName>
        <ecNumber evidence="8">1.1.99.1</ecNumber>
    </submittedName>
</protein>
<dbReference type="SUPFAM" id="SSF51905">
    <property type="entry name" value="FAD/NAD(P)-binding domain"/>
    <property type="match status" value="1"/>
</dbReference>
<dbReference type="EMBL" id="JBHUCP010000018">
    <property type="protein sequence ID" value="MFD1532590.1"/>
    <property type="molecule type" value="Genomic_DNA"/>
</dbReference>
<comment type="similarity">
    <text evidence="2 5">Belongs to the GMC oxidoreductase family.</text>
</comment>
<dbReference type="Pfam" id="PF00732">
    <property type="entry name" value="GMC_oxred_N"/>
    <property type="match status" value="1"/>
</dbReference>
<dbReference type="InterPro" id="IPR012132">
    <property type="entry name" value="GMC_OxRdtase"/>
</dbReference>
<evidence type="ECO:0000256" key="4">
    <source>
        <dbReference type="ARBA" id="ARBA00022827"/>
    </source>
</evidence>
<comment type="caution">
    <text evidence="8">The sequence shown here is derived from an EMBL/GenBank/DDBJ whole genome shotgun (WGS) entry which is preliminary data.</text>
</comment>
<evidence type="ECO:0000256" key="2">
    <source>
        <dbReference type="ARBA" id="ARBA00010790"/>
    </source>
</evidence>
<dbReference type="EC" id="1.1.99.1" evidence="8"/>
<organism evidence="8 9">
    <name type="scientific">Pseudonocardia aurantiaca</name>
    <dbReference type="NCBI Taxonomy" id="75290"/>
    <lineage>
        <taxon>Bacteria</taxon>
        <taxon>Bacillati</taxon>
        <taxon>Actinomycetota</taxon>
        <taxon>Actinomycetes</taxon>
        <taxon>Pseudonocardiales</taxon>
        <taxon>Pseudonocardiaceae</taxon>
        <taxon>Pseudonocardia</taxon>
    </lineage>
</organism>
<dbReference type="SUPFAM" id="SSF54373">
    <property type="entry name" value="FAD-linked reductases, C-terminal domain"/>
    <property type="match status" value="1"/>
</dbReference>
<dbReference type="Proteomes" id="UP001597145">
    <property type="component" value="Unassembled WGS sequence"/>
</dbReference>
<dbReference type="PIRSF" id="PIRSF000137">
    <property type="entry name" value="Alcohol_oxidase"/>
    <property type="match status" value="1"/>
</dbReference>
<dbReference type="Gene3D" id="3.30.560.10">
    <property type="entry name" value="Glucose Oxidase, domain 3"/>
    <property type="match status" value="1"/>
</dbReference>
<evidence type="ECO:0000256" key="1">
    <source>
        <dbReference type="ARBA" id="ARBA00001974"/>
    </source>
</evidence>
<name>A0ABW4FQS6_9PSEU</name>
<feature type="domain" description="Glucose-methanol-choline oxidoreductase N-terminal" evidence="6">
    <location>
        <begin position="84"/>
        <end position="107"/>
    </location>
</feature>
<proteinExistence type="inferred from homology"/>
<dbReference type="PANTHER" id="PTHR11552">
    <property type="entry name" value="GLUCOSE-METHANOL-CHOLINE GMC OXIDOREDUCTASE"/>
    <property type="match status" value="1"/>
</dbReference>
<keyword evidence="3 5" id="KW-0285">Flavoprotein</keyword>
<dbReference type="PROSITE" id="PS00624">
    <property type="entry name" value="GMC_OXRED_2"/>
    <property type="match status" value="1"/>
</dbReference>
<dbReference type="InterPro" id="IPR007867">
    <property type="entry name" value="GMC_OxRtase_C"/>
</dbReference>
<gene>
    <name evidence="8" type="ORF">ACFSCY_24495</name>
</gene>
<evidence type="ECO:0000259" key="7">
    <source>
        <dbReference type="PROSITE" id="PS00624"/>
    </source>
</evidence>